<evidence type="ECO:0000256" key="1">
    <source>
        <dbReference type="SAM" id="SignalP"/>
    </source>
</evidence>
<gene>
    <name evidence="2" type="ORF">CDL15_Pgr003899</name>
</gene>
<organism evidence="2 3">
    <name type="scientific">Punica granatum</name>
    <name type="common">Pomegranate</name>
    <dbReference type="NCBI Taxonomy" id="22663"/>
    <lineage>
        <taxon>Eukaryota</taxon>
        <taxon>Viridiplantae</taxon>
        <taxon>Streptophyta</taxon>
        <taxon>Embryophyta</taxon>
        <taxon>Tracheophyta</taxon>
        <taxon>Spermatophyta</taxon>
        <taxon>Magnoliopsida</taxon>
        <taxon>eudicotyledons</taxon>
        <taxon>Gunneridae</taxon>
        <taxon>Pentapetalae</taxon>
        <taxon>rosids</taxon>
        <taxon>malvids</taxon>
        <taxon>Myrtales</taxon>
        <taxon>Lythraceae</taxon>
        <taxon>Punica</taxon>
    </lineage>
</organism>
<dbReference type="Proteomes" id="UP000197138">
    <property type="component" value="Unassembled WGS sequence"/>
</dbReference>
<reference evidence="3" key="1">
    <citation type="journal article" date="2017" name="Plant J.">
        <title>The pomegranate (Punica granatum L.) genome and the genomics of punicalagin biosynthesis.</title>
        <authorList>
            <person name="Qin G."/>
            <person name="Xu C."/>
            <person name="Ming R."/>
            <person name="Tang H."/>
            <person name="Guyot R."/>
            <person name="Kramer E.M."/>
            <person name="Hu Y."/>
            <person name="Yi X."/>
            <person name="Qi Y."/>
            <person name="Xu X."/>
            <person name="Gao Z."/>
            <person name="Pan H."/>
            <person name="Jian J."/>
            <person name="Tian Y."/>
            <person name="Yue Z."/>
            <person name="Xu Y."/>
        </authorList>
    </citation>
    <scope>NUCLEOTIDE SEQUENCE [LARGE SCALE GENOMIC DNA]</scope>
    <source>
        <strain evidence="3">cv. Dabenzi</strain>
    </source>
</reference>
<dbReference type="AlphaFoldDB" id="A0A218WRD5"/>
<feature type="chain" id="PRO_5013030323" description="Secreted protein" evidence="1">
    <location>
        <begin position="23"/>
        <end position="151"/>
    </location>
</feature>
<comment type="caution">
    <text evidence="2">The sequence shown here is derived from an EMBL/GenBank/DDBJ whole genome shotgun (WGS) entry which is preliminary data.</text>
</comment>
<keyword evidence="1" id="KW-0732">Signal</keyword>
<proteinExistence type="predicted"/>
<evidence type="ECO:0000313" key="3">
    <source>
        <dbReference type="Proteomes" id="UP000197138"/>
    </source>
</evidence>
<name>A0A218WRD5_PUNGR</name>
<sequence length="151" mass="16981">MHCMHSIYFYVCIAATISRTTGESCQPSWVDHPRSSPLHGETFYDQRPFIPATHSARQASRANLHGQATYGLHPSFKARYRMAGITADSDSRTLEIRRHSTPELEFLSTRHPTKQNPSSHGRGITIESIIAQQQSRPLAKHDHLSSNNTCV</sequence>
<dbReference type="EMBL" id="MTKT01003390">
    <property type="protein sequence ID" value="OWM75193.1"/>
    <property type="molecule type" value="Genomic_DNA"/>
</dbReference>
<feature type="signal peptide" evidence="1">
    <location>
        <begin position="1"/>
        <end position="22"/>
    </location>
</feature>
<evidence type="ECO:0000313" key="2">
    <source>
        <dbReference type="EMBL" id="OWM75193.1"/>
    </source>
</evidence>
<evidence type="ECO:0008006" key="4">
    <source>
        <dbReference type="Google" id="ProtNLM"/>
    </source>
</evidence>
<protein>
    <recommendedName>
        <fullName evidence="4">Secreted protein</fullName>
    </recommendedName>
</protein>
<accession>A0A218WRD5</accession>